<evidence type="ECO:0000256" key="8">
    <source>
        <dbReference type="ARBA" id="ARBA00022982"/>
    </source>
</evidence>
<dbReference type="PANTHER" id="PTHR12219:SF8">
    <property type="entry name" value="NADH DEHYDROGENASE [UBIQUINONE] IRON-SULFUR PROTEIN 4, MITOCHONDRIAL"/>
    <property type="match status" value="1"/>
</dbReference>
<name>A0A4Y7LRW3_9CRUS</name>
<accession>A0A4Y7LRW3</accession>
<dbReference type="InterPro" id="IPR038532">
    <property type="entry name" value="NDUFS4-like_sf"/>
</dbReference>
<evidence type="ECO:0000256" key="4">
    <source>
        <dbReference type="ARBA" id="ARBA00022448"/>
    </source>
</evidence>
<evidence type="ECO:0000256" key="7">
    <source>
        <dbReference type="ARBA" id="ARBA00022946"/>
    </source>
</evidence>
<keyword evidence="5 11" id="KW-0679">Respiratory chain</keyword>
<comment type="similarity">
    <text evidence="2 11">Belongs to the complex I NDUFS4 subunit family.</text>
</comment>
<evidence type="ECO:0000256" key="9">
    <source>
        <dbReference type="ARBA" id="ARBA00023128"/>
    </source>
</evidence>
<proteinExistence type="evidence at transcript level"/>
<evidence type="ECO:0000256" key="2">
    <source>
        <dbReference type="ARBA" id="ARBA00005882"/>
    </source>
</evidence>
<keyword evidence="6 11" id="KW-0999">Mitochondrion inner membrane</keyword>
<keyword evidence="10 11" id="KW-0472">Membrane</keyword>
<dbReference type="EMBL" id="LR000444">
    <property type="protein sequence ID" value="SVE70063.1"/>
    <property type="molecule type" value="mRNA"/>
</dbReference>
<dbReference type="Pfam" id="PF04800">
    <property type="entry name" value="NDUS4"/>
    <property type="match status" value="1"/>
</dbReference>
<dbReference type="GO" id="GO:0005743">
    <property type="term" value="C:mitochondrial inner membrane"/>
    <property type="evidence" value="ECO:0007669"/>
    <property type="project" value="UniProtKB-SubCell"/>
</dbReference>
<evidence type="ECO:0000256" key="1">
    <source>
        <dbReference type="ARBA" id="ARBA00003195"/>
    </source>
</evidence>
<gene>
    <name evidence="12" type="primary">EOG090X0DNW</name>
</gene>
<evidence type="ECO:0000256" key="6">
    <source>
        <dbReference type="ARBA" id="ARBA00022792"/>
    </source>
</evidence>
<reference evidence="12" key="1">
    <citation type="submission" date="2018-08" db="EMBL/GenBank/DDBJ databases">
        <authorList>
            <person name="Cornetti L."/>
        </authorList>
    </citation>
    <scope>NUCLEOTIDE SEQUENCE</scope>
    <source>
        <strain evidence="12">FI-BAL1-1</strain>
    </source>
</reference>
<evidence type="ECO:0000256" key="5">
    <source>
        <dbReference type="ARBA" id="ARBA00022660"/>
    </source>
</evidence>
<dbReference type="InterPro" id="IPR006885">
    <property type="entry name" value="NADH_UbQ_FeS_4_mit-like"/>
</dbReference>
<evidence type="ECO:0000256" key="10">
    <source>
        <dbReference type="ARBA" id="ARBA00023136"/>
    </source>
</evidence>
<dbReference type="Gene3D" id="3.30.160.190">
    <property type="entry name" value="atu1810 like domain"/>
    <property type="match status" value="1"/>
</dbReference>
<keyword evidence="8 11" id="KW-0249">Electron transport</keyword>
<comment type="function">
    <text evidence="1 11">Accessory subunit of the mitochondrial membrane respiratory chain NADH dehydrogenase (Complex I), that is believed not to be involved in catalysis. Complex I functions in the transfer of electrons from NADH to the respiratory chain. The immediate electron acceptor for the enzyme is believed to be ubiquinone.</text>
</comment>
<dbReference type="GO" id="GO:0022900">
    <property type="term" value="P:electron transport chain"/>
    <property type="evidence" value="ECO:0007669"/>
    <property type="project" value="InterPro"/>
</dbReference>
<dbReference type="AlphaFoldDB" id="A0A4Y7LRW3"/>
<dbReference type="PANTHER" id="PTHR12219">
    <property type="entry name" value="NADH-UBIQUINONE OXIDOREDUCTASE"/>
    <property type="match status" value="1"/>
</dbReference>
<sequence length="204" mass="23098">MERNVDRVVNVYASKFVRVAVTTKTESNDSSNNDQDTQCTERALGSSAVLMSEDVNKMAQLKDAPLKSLNDIYAPQSKPDLITVPDKVEIASITGIPEEHIVTRFVRIHKPVKHAMQSGTNNTHNWKLDFDTRERWENPLMGWTSTGDPLSNVQLTFASKEEAIAYCEKYGYEYSVSEVVEKKPKVKSYSANFSWNKKTRTSTK</sequence>
<keyword evidence="4 11" id="KW-0813">Transport</keyword>
<keyword evidence="7 11" id="KW-0809">Transit peptide</keyword>
<evidence type="ECO:0000256" key="11">
    <source>
        <dbReference type="RuleBase" id="RU367010"/>
    </source>
</evidence>
<evidence type="ECO:0000313" key="12">
    <source>
        <dbReference type="EMBL" id="SVE70063.1"/>
    </source>
</evidence>
<organism evidence="12">
    <name type="scientific">Eubosmina coregoni</name>
    <dbReference type="NCBI Taxonomy" id="186181"/>
    <lineage>
        <taxon>Eukaryota</taxon>
        <taxon>Metazoa</taxon>
        <taxon>Ecdysozoa</taxon>
        <taxon>Arthropoda</taxon>
        <taxon>Crustacea</taxon>
        <taxon>Branchiopoda</taxon>
        <taxon>Diplostraca</taxon>
        <taxon>Cladocera</taxon>
        <taxon>Anomopoda</taxon>
        <taxon>Bosminidae</taxon>
        <taxon>Eubosmina</taxon>
    </lineage>
</organism>
<comment type="subcellular location">
    <subcellularLocation>
        <location evidence="11">Mitochondrion inner membrane</location>
        <topology evidence="11">Peripheral membrane protein</topology>
        <orientation evidence="11">Matrix side</orientation>
    </subcellularLocation>
</comment>
<dbReference type="FunFam" id="3.30.160.190:FF:000001">
    <property type="entry name" value="NADH-ubiquinone oxidoreductase 21 kDa subunit mitochondrial"/>
    <property type="match status" value="1"/>
</dbReference>
<evidence type="ECO:0000256" key="3">
    <source>
        <dbReference type="ARBA" id="ARBA00015796"/>
    </source>
</evidence>
<protein>
    <recommendedName>
        <fullName evidence="3 11">NADH dehydrogenase [ubiquinone] iron-sulfur protein 4, mitochondrial</fullName>
    </recommendedName>
</protein>
<keyword evidence="9 11" id="KW-0496">Mitochondrion</keyword>